<evidence type="ECO:0000259" key="2">
    <source>
        <dbReference type="Pfam" id="PF25545"/>
    </source>
</evidence>
<feature type="region of interest" description="Disordered" evidence="1">
    <location>
        <begin position="402"/>
        <end position="429"/>
    </location>
</feature>
<feature type="domain" description="DUF7924" evidence="2">
    <location>
        <begin position="136"/>
        <end position="283"/>
    </location>
</feature>
<organism evidence="3 4">
    <name type="scientific">Corynascus novoguineensis</name>
    <dbReference type="NCBI Taxonomy" id="1126955"/>
    <lineage>
        <taxon>Eukaryota</taxon>
        <taxon>Fungi</taxon>
        <taxon>Dikarya</taxon>
        <taxon>Ascomycota</taxon>
        <taxon>Pezizomycotina</taxon>
        <taxon>Sordariomycetes</taxon>
        <taxon>Sordariomycetidae</taxon>
        <taxon>Sordariales</taxon>
        <taxon>Chaetomiaceae</taxon>
        <taxon>Corynascus</taxon>
    </lineage>
</organism>
<dbReference type="AlphaFoldDB" id="A0AAN7CS67"/>
<dbReference type="Proteomes" id="UP001303647">
    <property type="component" value="Unassembled WGS sequence"/>
</dbReference>
<feature type="region of interest" description="Disordered" evidence="1">
    <location>
        <begin position="301"/>
        <end position="320"/>
    </location>
</feature>
<protein>
    <recommendedName>
        <fullName evidence="2">DUF7924 domain-containing protein</fullName>
    </recommendedName>
</protein>
<reference evidence="3" key="2">
    <citation type="submission" date="2023-05" db="EMBL/GenBank/DDBJ databases">
        <authorList>
            <consortium name="Lawrence Berkeley National Laboratory"/>
            <person name="Steindorff A."/>
            <person name="Hensen N."/>
            <person name="Bonometti L."/>
            <person name="Westerberg I."/>
            <person name="Brannstrom I.O."/>
            <person name="Guillou S."/>
            <person name="Cros-Aarteil S."/>
            <person name="Calhoun S."/>
            <person name="Haridas S."/>
            <person name="Kuo A."/>
            <person name="Mondo S."/>
            <person name="Pangilinan J."/>
            <person name="Riley R."/>
            <person name="Labutti K."/>
            <person name="Andreopoulos B."/>
            <person name="Lipzen A."/>
            <person name="Chen C."/>
            <person name="Yanf M."/>
            <person name="Daum C."/>
            <person name="Ng V."/>
            <person name="Clum A."/>
            <person name="Ohm R."/>
            <person name="Martin F."/>
            <person name="Silar P."/>
            <person name="Natvig D."/>
            <person name="Lalanne C."/>
            <person name="Gautier V."/>
            <person name="Ament-Velasquez S.L."/>
            <person name="Kruys A."/>
            <person name="Hutchinson M.I."/>
            <person name="Powell A.J."/>
            <person name="Barry K."/>
            <person name="Miller A.N."/>
            <person name="Grigoriev I.V."/>
            <person name="Debuchy R."/>
            <person name="Gladieux P."/>
            <person name="Thoren M.H."/>
            <person name="Johannesson H."/>
        </authorList>
    </citation>
    <scope>NUCLEOTIDE SEQUENCE</scope>
    <source>
        <strain evidence="3">CBS 359.72</strain>
    </source>
</reference>
<reference evidence="3" key="1">
    <citation type="journal article" date="2023" name="Mol. Phylogenet. Evol.">
        <title>Genome-scale phylogeny and comparative genomics of the fungal order Sordariales.</title>
        <authorList>
            <person name="Hensen N."/>
            <person name="Bonometti L."/>
            <person name="Westerberg I."/>
            <person name="Brannstrom I.O."/>
            <person name="Guillou S."/>
            <person name="Cros-Aarteil S."/>
            <person name="Calhoun S."/>
            <person name="Haridas S."/>
            <person name="Kuo A."/>
            <person name="Mondo S."/>
            <person name="Pangilinan J."/>
            <person name="Riley R."/>
            <person name="LaButti K."/>
            <person name="Andreopoulos B."/>
            <person name="Lipzen A."/>
            <person name="Chen C."/>
            <person name="Yan M."/>
            <person name="Daum C."/>
            <person name="Ng V."/>
            <person name="Clum A."/>
            <person name="Steindorff A."/>
            <person name="Ohm R.A."/>
            <person name="Martin F."/>
            <person name="Silar P."/>
            <person name="Natvig D.O."/>
            <person name="Lalanne C."/>
            <person name="Gautier V."/>
            <person name="Ament-Velasquez S.L."/>
            <person name="Kruys A."/>
            <person name="Hutchinson M.I."/>
            <person name="Powell A.J."/>
            <person name="Barry K."/>
            <person name="Miller A.N."/>
            <person name="Grigoriev I.V."/>
            <person name="Debuchy R."/>
            <person name="Gladieux P."/>
            <person name="Hiltunen Thoren M."/>
            <person name="Johannesson H."/>
        </authorList>
    </citation>
    <scope>NUCLEOTIDE SEQUENCE</scope>
    <source>
        <strain evidence="3">CBS 359.72</strain>
    </source>
</reference>
<dbReference type="EMBL" id="MU857655">
    <property type="protein sequence ID" value="KAK4247333.1"/>
    <property type="molecule type" value="Genomic_DNA"/>
</dbReference>
<dbReference type="InterPro" id="IPR057684">
    <property type="entry name" value="DUF7924"/>
</dbReference>
<accession>A0AAN7CS67</accession>
<feature type="region of interest" description="Disordered" evidence="1">
    <location>
        <begin position="1"/>
        <end position="38"/>
    </location>
</feature>
<evidence type="ECO:0000313" key="3">
    <source>
        <dbReference type="EMBL" id="KAK4247333.1"/>
    </source>
</evidence>
<evidence type="ECO:0000313" key="4">
    <source>
        <dbReference type="Proteomes" id="UP001303647"/>
    </source>
</evidence>
<comment type="caution">
    <text evidence="3">The sequence shown here is derived from an EMBL/GenBank/DDBJ whole genome shotgun (WGS) entry which is preliminary data.</text>
</comment>
<feature type="compositionally biased region" description="Polar residues" evidence="1">
    <location>
        <begin position="414"/>
        <end position="423"/>
    </location>
</feature>
<feature type="compositionally biased region" description="Low complexity" evidence="1">
    <location>
        <begin position="23"/>
        <end position="36"/>
    </location>
</feature>
<keyword evidence="4" id="KW-1185">Reference proteome</keyword>
<dbReference type="Pfam" id="PF25545">
    <property type="entry name" value="DUF7924"/>
    <property type="match status" value="1"/>
</dbReference>
<proteinExistence type="predicted"/>
<evidence type="ECO:0000256" key="1">
    <source>
        <dbReference type="SAM" id="MobiDB-lite"/>
    </source>
</evidence>
<gene>
    <name evidence="3" type="ORF">C7999DRAFT_14594</name>
</gene>
<sequence length="429" mass="46849">MTSRKALSRSDGASPSDCRYPNSKPTPTKTISTTSPGFANQARSNGILPCTHSDLSANIEALREDISQSRRSPSPTLEKNDCYANAAKRTCNESTVRGLISGMLCKEYNEPGYQFCLDQAFTAFPKNVGFNDGLSASVPDFVQGYEMEEFMPFPAQTQLSGAVLFKNNPYSLCLPHIAGECKGRGKNLEDASIQCAYDGAALTYARNQALAYMGIADPPGFSEVTTFATDGTTINFYAHYAVQSENGAPEYHQCLIASTNLTKSSQDFKEGWKQLRNLQDRARNRSYALLHQLKSHWASHRGPMSAISDRDSSSHDTGEESRANCLEREICLELPLPVREPAHHEGEVLHLIGAGNDAGRNGFVDDDLIRMHRLQELSGRAGSCRHAEQRRATLRASTLTARARSAGNAVNGAAKQSKSSSRGRVTKRG</sequence>
<name>A0AAN7CS67_9PEZI</name>
<feature type="compositionally biased region" description="Basic and acidic residues" evidence="1">
    <location>
        <begin position="308"/>
        <end position="320"/>
    </location>
</feature>